<feature type="region of interest" description="Disordered" evidence="4">
    <location>
        <begin position="235"/>
        <end position="271"/>
    </location>
</feature>
<dbReference type="OrthoDB" id="539213at2759"/>
<comment type="caution">
    <text evidence="5">The sequence shown here is derived from an EMBL/GenBank/DDBJ whole genome shotgun (WGS) entry which is preliminary data.</text>
</comment>
<accession>A0A2P7YRE2</accession>
<feature type="repeat" description="ANK" evidence="3">
    <location>
        <begin position="40"/>
        <end position="72"/>
    </location>
</feature>
<evidence type="ECO:0000313" key="6">
    <source>
        <dbReference type="Proteomes" id="UP000243723"/>
    </source>
</evidence>
<protein>
    <submittedName>
        <fullName evidence="5">Uncharacterized protein</fullName>
    </submittedName>
</protein>
<dbReference type="EMBL" id="NHZQ01000399">
    <property type="protein sequence ID" value="PSK38504.1"/>
    <property type="molecule type" value="Genomic_DNA"/>
</dbReference>
<keyword evidence="6" id="KW-1185">Reference proteome</keyword>
<dbReference type="PANTHER" id="PTHR24198">
    <property type="entry name" value="ANKYRIN REPEAT AND PROTEIN KINASE DOMAIN-CONTAINING PROTEIN"/>
    <property type="match status" value="1"/>
</dbReference>
<dbReference type="SMART" id="SM00248">
    <property type="entry name" value="ANK"/>
    <property type="match status" value="4"/>
</dbReference>
<keyword evidence="2 3" id="KW-0040">ANK repeat</keyword>
<evidence type="ECO:0000313" key="5">
    <source>
        <dbReference type="EMBL" id="PSK38504.1"/>
    </source>
</evidence>
<evidence type="ECO:0000256" key="2">
    <source>
        <dbReference type="ARBA" id="ARBA00023043"/>
    </source>
</evidence>
<reference evidence="5 6" key="1">
    <citation type="submission" date="2017-05" db="EMBL/GenBank/DDBJ databases">
        <title>Draft genome sequence of Elsinoe australis.</title>
        <authorList>
            <person name="Cheng Q."/>
        </authorList>
    </citation>
    <scope>NUCLEOTIDE SEQUENCE [LARGE SCALE GENOMIC DNA]</scope>
    <source>
        <strain evidence="5 6">NL1</strain>
    </source>
</reference>
<feature type="repeat" description="ANK" evidence="3">
    <location>
        <begin position="73"/>
        <end position="105"/>
    </location>
</feature>
<dbReference type="InterPro" id="IPR002110">
    <property type="entry name" value="Ankyrin_rpt"/>
</dbReference>
<dbReference type="InterPro" id="IPR036770">
    <property type="entry name" value="Ankyrin_rpt-contain_sf"/>
</dbReference>
<dbReference type="STRING" id="40998.A0A2P7YRE2"/>
<evidence type="ECO:0000256" key="1">
    <source>
        <dbReference type="ARBA" id="ARBA00022737"/>
    </source>
</evidence>
<gene>
    <name evidence="5" type="ORF">B9Z65_6057</name>
</gene>
<dbReference type="PROSITE" id="PS50297">
    <property type="entry name" value="ANK_REP_REGION"/>
    <property type="match status" value="1"/>
</dbReference>
<feature type="compositionally biased region" description="Acidic residues" evidence="4">
    <location>
        <begin position="242"/>
        <end position="258"/>
    </location>
</feature>
<evidence type="ECO:0000256" key="4">
    <source>
        <dbReference type="SAM" id="MobiDB-lite"/>
    </source>
</evidence>
<dbReference type="AlphaFoldDB" id="A0A2P7YRE2"/>
<dbReference type="Proteomes" id="UP000243723">
    <property type="component" value="Unassembled WGS sequence"/>
</dbReference>
<dbReference type="Pfam" id="PF12796">
    <property type="entry name" value="Ank_2"/>
    <property type="match status" value="1"/>
</dbReference>
<dbReference type="PROSITE" id="PS50088">
    <property type="entry name" value="ANK_REPEAT"/>
    <property type="match status" value="2"/>
</dbReference>
<dbReference type="Gene3D" id="1.25.40.20">
    <property type="entry name" value="Ankyrin repeat-containing domain"/>
    <property type="match status" value="1"/>
</dbReference>
<keyword evidence="1" id="KW-0677">Repeat</keyword>
<dbReference type="PANTHER" id="PTHR24198:SF165">
    <property type="entry name" value="ANKYRIN REPEAT-CONTAINING PROTEIN-RELATED"/>
    <property type="match status" value="1"/>
</dbReference>
<evidence type="ECO:0000256" key="3">
    <source>
        <dbReference type="PROSITE-ProRule" id="PRU00023"/>
    </source>
</evidence>
<proteinExistence type="predicted"/>
<name>A0A2P7YRE2_9PEZI</name>
<dbReference type="SUPFAM" id="SSF48403">
    <property type="entry name" value="Ankyrin repeat"/>
    <property type="match status" value="1"/>
</dbReference>
<sequence>MDITGRTTILDAVDSHNTECLRLVLAAGGHPDPAMPKGVFRSSPLTAAGFGGLRNMLRLLLEYGADPNACNPEGFTALHSVARTQNVQCARTMLEYGADPNAISSNGRTLLLIVVINNNHPVLELFLNHYREYKNMTQGQVTDLLPIVAGHADYGTLAMLSSSPFRRSLDLSLQGIATSHDILRNRRDFDEKLFAAFEELLAVAQTDEAEATSLNSPVDSNIFLSAKSSFHPDLAEARAELESEECSSEDGSMEEDEDKFTRSAETLLSPV</sequence>
<organism evidence="5 6">
    <name type="scientific">Elsinoe australis</name>
    <dbReference type="NCBI Taxonomy" id="40998"/>
    <lineage>
        <taxon>Eukaryota</taxon>
        <taxon>Fungi</taxon>
        <taxon>Dikarya</taxon>
        <taxon>Ascomycota</taxon>
        <taxon>Pezizomycotina</taxon>
        <taxon>Dothideomycetes</taxon>
        <taxon>Dothideomycetidae</taxon>
        <taxon>Myriangiales</taxon>
        <taxon>Elsinoaceae</taxon>
        <taxon>Elsinoe</taxon>
    </lineage>
</organism>